<feature type="transmembrane region" description="Helical" evidence="1">
    <location>
        <begin position="164"/>
        <end position="183"/>
    </location>
</feature>
<dbReference type="KEGG" id="mzh:Mzhil_1076"/>
<dbReference type="AlphaFoldDB" id="F7XM01"/>
<dbReference type="EMBL" id="CP002101">
    <property type="protein sequence ID" value="AEH60932.1"/>
    <property type="molecule type" value="Genomic_DNA"/>
</dbReference>
<gene>
    <name evidence="2" type="ordered locus">Mzhil_1076</name>
</gene>
<keyword evidence="1" id="KW-0472">Membrane</keyword>
<sequence>MTKENVGDDFKWIVQMSGIDGHTSTGVQLVIGDCDENPMFLIGWSPGDSTESPIYKEYNGGWGEATTDLPAGMSVSGNYNEDYYEIVIPKDAVSEGDKYCWAINVEATAPGVIGEETESVQQHFPADWGRWNAPTENCYCETIERTDEKPYRGGMGMDTDVPTASSIFTVAFIGMSLLVFMRFRKDE</sequence>
<dbReference type="RefSeq" id="WP_013898369.1">
    <property type="nucleotide sequence ID" value="NC_015676.1"/>
</dbReference>
<name>F7XM01_METZD</name>
<keyword evidence="1" id="KW-1133">Transmembrane helix</keyword>
<evidence type="ECO:0000313" key="2">
    <source>
        <dbReference type="EMBL" id="AEH60932.1"/>
    </source>
</evidence>
<dbReference type="GeneID" id="10822703"/>
<evidence type="ECO:0000313" key="3">
    <source>
        <dbReference type="Proteomes" id="UP000006622"/>
    </source>
</evidence>
<organism evidence="2 3">
    <name type="scientific">Methanosalsum zhilinae (strain DSM 4017 / NBRC 107636 / OCM 62 / WeN5)</name>
    <name type="common">Methanohalophilus zhilinae</name>
    <dbReference type="NCBI Taxonomy" id="679901"/>
    <lineage>
        <taxon>Archaea</taxon>
        <taxon>Methanobacteriati</taxon>
        <taxon>Methanobacteriota</taxon>
        <taxon>Stenosarchaea group</taxon>
        <taxon>Methanomicrobia</taxon>
        <taxon>Methanosarcinales</taxon>
        <taxon>Methanosarcinaceae</taxon>
        <taxon>Methanosalsum</taxon>
    </lineage>
</organism>
<evidence type="ECO:0000256" key="1">
    <source>
        <dbReference type="SAM" id="Phobius"/>
    </source>
</evidence>
<protein>
    <submittedName>
        <fullName evidence="2">Uncharacterized protein</fullName>
    </submittedName>
</protein>
<dbReference type="Proteomes" id="UP000006622">
    <property type="component" value="Chromosome"/>
</dbReference>
<dbReference type="HOGENOM" id="CLU_1444702_0_0_2"/>
<keyword evidence="1" id="KW-0812">Transmembrane</keyword>
<keyword evidence="3" id="KW-1185">Reference proteome</keyword>
<reference evidence="2" key="1">
    <citation type="submission" date="2010-07" db="EMBL/GenBank/DDBJ databases">
        <title>The complete genome of Methanosalsum zhilinae DSM 4017.</title>
        <authorList>
            <consortium name="US DOE Joint Genome Institute (JGI-PGF)"/>
            <person name="Lucas S."/>
            <person name="Copeland A."/>
            <person name="Lapidus A."/>
            <person name="Glavina del Rio T."/>
            <person name="Dalin E."/>
            <person name="Tice H."/>
            <person name="Bruce D."/>
            <person name="Goodwin L."/>
            <person name="Pitluck S."/>
            <person name="Kyrpides N."/>
            <person name="Mavromatis K."/>
            <person name="Ovchinnikova G."/>
            <person name="Daligault H."/>
            <person name="Detter J.C."/>
            <person name="Han C."/>
            <person name="Tapia R."/>
            <person name="Larimer F."/>
            <person name="Land M."/>
            <person name="Hauser L."/>
            <person name="Markowitz V."/>
            <person name="Cheng J.-F."/>
            <person name="Hugenholtz P."/>
            <person name="Woyke T."/>
            <person name="Wu D."/>
            <person name="Spring S."/>
            <person name="Schueler E."/>
            <person name="Brambilla E."/>
            <person name="Klenk H.-P."/>
            <person name="Eisen J.A."/>
        </authorList>
    </citation>
    <scope>NUCLEOTIDE SEQUENCE</scope>
    <source>
        <strain evidence="2">DSM 4017</strain>
    </source>
</reference>
<proteinExistence type="predicted"/>
<dbReference type="OrthoDB" id="382914at2157"/>
<dbReference type="STRING" id="679901.Mzhil_1076"/>
<accession>F7XM01</accession>